<dbReference type="AlphaFoldDB" id="A0A1Y2EIK4"/>
<keyword evidence="3" id="KW-1185">Reference proteome</keyword>
<proteinExistence type="predicted"/>
<comment type="caution">
    <text evidence="2">The sequence shown here is derived from an EMBL/GenBank/DDBJ whole genome shotgun (WGS) entry which is preliminary data.</text>
</comment>
<reference evidence="2 3" key="1">
    <citation type="submission" date="2016-07" db="EMBL/GenBank/DDBJ databases">
        <title>Pervasive Adenine N6-methylation of Active Genes in Fungi.</title>
        <authorList>
            <consortium name="DOE Joint Genome Institute"/>
            <person name="Mondo S.J."/>
            <person name="Dannebaum R.O."/>
            <person name="Kuo R.C."/>
            <person name="Labutti K."/>
            <person name="Haridas S."/>
            <person name="Kuo A."/>
            <person name="Salamov A."/>
            <person name="Ahrendt S.R."/>
            <person name="Lipzen A."/>
            <person name="Sullivan W."/>
            <person name="Andreopoulos W.B."/>
            <person name="Clum A."/>
            <person name="Lindquist E."/>
            <person name="Daum C."/>
            <person name="Ramamoorthy G.K."/>
            <person name="Gryganskyi A."/>
            <person name="Culley D."/>
            <person name="Magnuson J.K."/>
            <person name="James T.Y."/>
            <person name="O'Malley M.A."/>
            <person name="Stajich J.E."/>
            <person name="Spatafora J.W."/>
            <person name="Visel A."/>
            <person name="Grigoriev I.V."/>
        </authorList>
    </citation>
    <scope>NUCLEOTIDE SEQUENCE [LARGE SCALE GENOMIC DNA]</scope>
    <source>
        <strain evidence="2 3">CBS 129021</strain>
    </source>
</reference>
<dbReference type="GeneID" id="63774033"/>
<dbReference type="Proteomes" id="UP000193689">
    <property type="component" value="Unassembled WGS sequence"/>
</dbReference>
<name>A0A1Y2EIK4_9PEZI</name>
<evidence type="ECO:0000313" key="2">
    <source>
        <dbReference type="EMBL" id="ORY71056.1"/>
    </source>
</evidence>
<sequence>MVLTEAAKAQHPAPPEAGDGLPAASPQPLTCEQKLHCKRHTYFQLSLCGIGCTMEVEAMALPVPLSVKPSVVEVVTIAIATTRDFITSTDEFRGTPEEIMHLRHHRCCFRYYLLPYSDRRFGRLGGLVKAAFGLGHNRGAQSHSIYNKSKNLIITSLNGLLK</sequence>
<dbReference type="InParanoid" id="A0A1Y2EIK4"/>
<evidence type="ECO:0000313" key="3">
    <source>
        <dbReference type="Proteomes" id="UP000193689"/>
    </source>
</evidence>
<organism evidence="2 3">
    <name type="scientific">Pseudomassariella vexata</name>
    <dbReference type="NCBI Taxonomy" id="1141098"/>
    <lineage>
        <taxon>Eukaryota</taxon>
        <taxon>Fungi</taxon>
        <taxon>Dikarya</taxon>
        <taxon>Ascomycota</taxon>
        <taxon>Pezizomycotina</taxon>
        <taxon>Sordariomycetes</taxon>
        <taxon>Xylariomycetidae</taxon>
        <taxon>Amphisphaeriales</taxon>
        <taxon>Pseudomassariaceae</taxon>
        <taxon>Pseudomassariella</taxon>
    </lineage>
</organism>
<protein>
    <submittedName>
        <fullName evidence="2">Uncharacterized protein</fullName>
    </submittedName>
</protein>
<feature type="region of interest" description="Disordered" evidence="1">
    <location>
        <begin position="1"/>
        <end position="25"/>
    </location>
</feature>
<gene>
    <name evidence="2" type="ORF">BCR38DRAFT_404185</name>
</gene>
<dbReference type="EMBL" id="MCFJ01000001">
    <property type="protein sequence ID" value="ORY71056.1"/>
    <property type="molecule type" value="Genomic_DNA"/>
</dbReference>
<evidence type="ECO:0000256" key="1">
    <source>
        <dbReference type="SAM" id="MobiDB-lite"/>
    </source>
</evidence>
<accession>A0A1Y2EIK4</accession>
<dbReference type="RefSeq" id="XP_040720648.1">
    <property type="nucleotide sequence ID" value="XM_040857821.1"/>
</dbReference>